<gene>
    <name evidence="2" type="ORF">IZO911_LOCUS19630</name>
</gene>
<sequence>MFKRRPRFNQLYFNMLFLGILPKYVLLLSISVMAQSQGYKRFLLSMNINHYGTNTPQTSKNRILPRSSTPITHFPKKQHHIPHIYINRITVIQQQKSCHCKKRKLENILGIF</sequence>
<reference evidence="2" key="1">
    <citation type="submission" date="2021-02" db="EMBL/GenBank/DDBJ databases">
        <authorList>
            <person name="Nowell W R."/>
        </authorList>
    </citation>
    <scope>NUCLEOTIDE SEQUENCE</scope>
</reference>
<accession>A0A814JI90</accession>
<keyword evidence="1" id="KW-0812">Transmembrane</keyword>
<dbReference type="Proteomes" id="UP000663860">
    <property type="component" value="Unassembled WGS sequence"/>
</dbReference>
<dbReference type="AlphaFoldDB" id="A0A814JI90"/>
<name>A0A814JI90_9BILA</name>
<evidence type="ECO:0000313" key="3">
    <source>
        <dbReference type="Proteomes" id="UP000663860"/>
    </source>
</evidence>
<organism evidence="2 3">
    <name type="scientific">Adineta steineri</name>
    <dbReference type="NCBI Taxonomy" id="433720"/>
    <lineage>
        <taxon>Eukaryota</taxon>
        <taxon>Metazoa</taxon>
        <taxon>Spiralia</taxon>
        <taxon>Gnathifera</taxon>
        <taxon>Rotifera</taxon>
        <taxon>Eurotatoria</taxon>
        <taxon>Bdelloidea</taxon>
        <taxon>Adinetida</taxon>
        <taxon>Adinetidae</taxon>
        <taxon>Adineta</taxon>
    </lineage>
</organism>
<comment type="caution">
    <text evidence="2">The sequence shown here is derived from an EMBL/GenBank/DDBJ whole genome shotgun (WGS) entry which is preliminary data.</text>
</comment>
<feature type="transmembrane region" description="Helical" evidence="1">
    <location>
        <begin position="12"/>
        <end position="34"/>
    </location>
</feature>
<evidence type="ECO:0000256" key="1">
    <source>
        <dbReference type="SAM" id="Phobius"/>
    </source>
</evidence>
<dbReference type="EMBL" id="CAJNOE010000197">
    <property type="protein sequence ID" value="CAF1037996.1"/>
    <property type="molecule type" value="Genomic_DNA"/>
</dbReference>
<proteinExistence type="predicted"/>
<protein>
    <submittedName>
        <fullName evidence="2">Uncharacterized protein</fullName>
    </submittedName>
</protein>
<keyword evidence="1" id="KW-1133">Transmembrane helix</keyword>
<evidence type="ECO:0000313" key="2">
    <source>
        <dbReference type="EMBL" id="CAF1037996.1"/>
    </source>
</evidence>
<keyword evidence="1" id="KW-0472">Membrane</keyword>